<sequence>MLKGYFERVWNYGLAYGQGSRLKEKRIRFFALIGGTESDFVEHS</sequence>
<feature type="domain" description="Flavodoxin-like fold" evidence="1">
    <location>
        <begin position="1"/>
        <end position="41"/>
    </location>
</feature>
<dbReference type="EMBL" id="QGLM01000011">
    <property type="protein sequence ID" value="PXY95555.1"/>
    <property type="molecule type" value="Genomic_DNA"/>
</dbReference>
<evidence type="ECO:0000313" key="3">
    <source>
        <dbReference type="Proteomes" id="UP000247838"/>
    </source>
</evidence>
<proteinExistence type="predicted"/>
<dbReference type="SUPFAM" id="SSF52218">
    <property type="entry name" value="Flavoproteins"/>
    <property type="match status" value="1"/>
</dbReference>
<comment type="caution">
    <text evidence="2">The sequence shown here is derived from an EMBL/GenBank/DDBJ whole genome shotgun (WGS) entry which is preliminary data.</text>
</comment>
<evidence type="ECO:0000313" key="2">
    <source>
        <dbReference type="EMBL" id="PXY95555.1"/>
    </source>
</evidence>
<gene>
    <name evidence="2" type="ORF">DKK76_04890</name>
</gene>
<dbReference type="InterPro" id="IPR003680">
    <property type="entry name" value="Flavodoxin_fold"/>
</dbReference>
<dbReference type="Proteomes" id="UP000247838">
    <property type="component" value="Unassembled WGS sequence"/>
</dbReference>
<dbReference type="AlphaFoldDB" id="A0A318MRX5"/>
<name>A0A318MRX5_FRIPE</name>
<dbReference type="OrthoDB" id="9798454at2"/>
<dbReference type="Gene3D" id="3.40.50.360">
    <property type="match status" value="1"/>
</dbReference>
<accession>A0A318MRX5</accession>
<dbReference type="InterPro" id="IPR029039">
    <property type="entry name" value="Flavoprotein-like_sf"/>
</dbReference>
<dbReference type="Pfam" id="PF02525">
    <property type="entry name" value="Flavodoxin_2"/>
    <property type="match status" value="1"/>
</dbReference>
<organism evidence="2 3">
    <name type="scientific">Frischella perrara</name>
    <dbReference type="NCBI Taxonomy" id="1267021"/>
    <lineage>
        <taxon>Bacteria</taxon>
        <taxon>Pseudomonadati</taxon>
        <taxon>Pseudomonadota</taxon>
        <taxon>Gammaproteobacteria</taxon>
        <taxon>Orbales</taxon>
        <taxon>Orbaceae</taxon>
        <taxon>Frischella</taxon>
    </lineage>
</organism>
<evidence type="ECO:0000259" key="1">
    <source>
        <dbReference type="Pfam" id="PF02525"/>
    </source>
</evidence>
<reference evidence="2 3" key="1">
    <citation type="submission" date="2018-05" db="EMBL/GenBank/DDBJ databases">
        <title>Reference genomes for bee gut microbiota database.</title>
        <authorList>
            <person name="Ellegaard K.M."/>
        </authorList>
    </citation>
    <scope>NUCLEOTIDE SEQUENCE [LARGE SCALE GENOMIC DNA]</scope>
    <source>
        <strain evidence="2 3">ESL0167</strain>
    </source>
</reference>
<protein>
    <recommendedName>
        <fullName evidence="1">Flavodoxin-like fold domain-containing protein</fullName>
    </recommendedName>
</protein>